<dbReference type="SMART" id="SM00530">
    <property type="entry name" value="HTH_XRE"/>
    <property type="match status" value="1"/>
</dbReference>
<evidence type="ECO:0000256" key="2">
    <source>
        <dbReference type="ARBA" id="ARBA00023125"/>
    </source>
</evidence>
<feature type="domain" description="HTH cro/C1-type" evidence="4">
    <location>
        <begin position="11"/>
        <end position="65"/>
    </location>
</feature>
<name>A0ABT8V7H0_9BACL</name>
<evidence type="ECO:0000259" key="4">
    <source>
        <dbReference type="PROSITE" id="PS50943"/>
    </source>
</evidence>
<dbReference type="CDD" id="cd00093">
    <property type="entry name" value="HTH_XRE"/>
    <property type="match status" value="1"/>
</dbReference>
<dbReference type="Proteomes" id="UP001168883">
    <property type="component" value="Unassembled WGS sequence"/>
</dbReference>
<dbReference type="PANTHER" id="PTHR46797:SF23">
    <property type="entry name" value="HTH-TYPE TRANSCRIPTIONAL REGULATOR SUTR"/>
    <property type="match status" value="1"/>
</dbReference>
<dbReference type="EMBL" id="JAUMKJ010000010">
    <property type="protein sequence ID" value="MDO3677381.1"/>
    <property type="molecule type" value="Genomic_DNA"/>
</dbReference>
<dbReference type="PROSITE" id="PS50943">
    <property type="entry name" value="HTH_CROC1"/>
    <property type="match status" value="1"/>
</dbReference>
<evidence type="ECO:0000313" key="6">
    <source>
        <dbReference type="Proteomes" id="UP001168883"/>
    </source>
</evidence>
<gene>
    <name evidence="5" type="ORF">Q3C12_10260</name>
</gene>
<dbReference type="Gene3D" id="1.10.260.40">
    <property type="entry name" value="lambda repressor-like DNA-binding domains"/>
    <property type="match status" value="1"/>
</dbReference>
<keyword evidence="3" id="KW-0804">Transcription</keyword>
<keyword evidence="1" id="KW-0805">Transcription regulation</keyword>
<organism evidence="5 6">
    <name type="scientific">Paenibacillus ehimensis</name>
    <dbReference type="NCBI Taxonomy" id="79264"/>
    <lineage>
        <taxon>Bacteria</taxon>
        <taxon>Bacillati</taxon>
        <taxon>Bacillota</taxon>
        <taxon>Bacilli</taxon>
        <taxon>Bacillales</taxon>
        <taxon>Paenibacillaceae</taxon>
        <taxon>Paenibacillus</taxon>
    </lineage>
</organism>
<evidence type="ECO:0000256" key="3">
    <source>
        <dbReference type="ARBA" id="ARBA00023163"/>
    </source>
</evidence>
<proteinExistence type="predicted"/>
<dbReference type="Pfam" id="PF01381">
    <property type="entry name" value="HTH_3"/>
    <property type="match status" value="1"/>
</dbReference>
<comment type="caution">
    <text evidence="5">The sequence shown here is derived from an EMBL/GenBank/DDBJ whole genome shotgun (WGS) entry which is preliminary data.</text>
</comment>
<dbReference type="InterPro" id="IPR010982">
    <property type="entry name" value="Lambda_DNA-bd_dom_sf"/>
</dbReference>
<evidence type="ECO:0000256" key="1">
    <source>
        <dbReference type="ARBA" id="ARBA00023015"/>
    </source>
</evidence>
<reference evidence="5" key="1">
    <citation type="submission" date="2023-07" db="EMBL/GenBank/DDBJ databases">
        <authorList>
            <person name="Aktuganov G."/>
            <person name="Boyko T."/>
            <person name="Delegan Y."/>
            <person name="Galimzianova N."/>
            <person name="Gilvanova E."/>
            <person name="Korobov V."/>
            <person name="Kuzmina L."/>
            <person name="Melentiev A."/>
            <person name="Milman P."/>
            <person name="Ryabova A."/>
            <person name="Stupak E."/>
            <person name="Yasakov T."/>
            <person name="Zharikova N."/>
            <person name="Zhurenko E."/>
        </authorList>
    </citation>
    <scope>NUCLEOTIDE SEQUENCE</scope>
    <source>
        <strain evidence="5">IB-739</strain>
    </source>
</reference>
<keyword evidence="6" id="KW-1185">Reference proteome</keyword>
<dbReference type="SUPFAM" id="SSF47413">
    <property type="entry name" value="lambda repressor-like DNA-binding domains"/>
    <property type="match status" value="1"/>
</dbReference>
<protein>
    <submittedName>
        <fullName evidence="5">Helix-turn-helix transcriptional regulator</fullName>
    </submittedName>
</protein>
<keyword evidence="2" id="KW-0238">DNA-binding</keyword>
<evidence type="ECO:0000313" key="5">
    <source>
        <dbReference type="EMBL" id="MDO3677381.1"/>
    </source>
</evidence>
<dbReference type="InterPro" id="IPR050807">
    <property type="entry name" value="TransReg_Diox_bact_type"/>
</dbReference>
<dbReference type="PANTHER" id="PTHR46797">
    <property type="entry name" value="HTH-TYPE TRANSCRIPTIONAL REGULATOR"/>
    <property type="match status" value="1"/>
</dbReference>
<accession>A0ABT8V7H0</accession>
<sequence>MNLAKMIGEQIRHFRNLKGLTQEQLAEALDSHGTYIGRLERGEQNVQLATLEKIAEALHISVFALFNHDQFDHLKNQEWIWRTVLLLQEQQEVDQKRAYRVLKEMFTT</sequence>
<dbReference type="RefSeq" id="WP_025845022.1">
    <property type="nucleotide sequence ID" value="NZ_JARLKN010000016.1"/>
</dbReference>
<dbReference type="InterPro" id="IPR001387">
    <property type="entry name" value="Cro/C1-type_HTH"/>
</dbReference>